<dbReference type="RefSeq" id="WP_203007497.1">
    <property type="nucleotide sequence ID" value="NZ_JADWYU010000072.1"/>
</dbReference>
<gene>
    <name evidence="1" type="ORF">I7412_17965</name>
</gene>
<evidence type="ECO:0000313" key="2">
    <source>
        <dbReference type="Proteomes" id="UP000604475"/>
    </source>
</evidence>
<organism evidence="1 2">
    <name type="scientific">Frankia nepalensis</name>
    <dbReference type="NCBI Taxonomy" id="1836974"/>
    <lineage>
        <taxon>Bacteria</taxon>
        <taxon>Bacillati</taxon>
        <taxon>Actinomycetota</taxon>
        <taxon>Actinomycetes</taxon>
        <taxon>Frankiales</taxon>
        <taxon>Frankiaceae</taxon>
        <taxon>Frankia</taxon>
    </lineage>
</organism>
<dbReference type="Proteomes" id="UP000604475">
    <property type="component" value="Unassembled WGS sequence"/>
</dbReference>
<accession>A0A937RFE3</accession>
<dbReference type="EMBL" id="JAEACQ010000202">
    <property type="protein sequence ID" value="MBL7629007.1"/>
    <property type="molecule type" value="Genomic_DNA"/>
</dbReference>
<proteinExistence type="predicted"/>
<sequence length="53" mass="5649">MPEGYPFIATVPLVHRPERNDMEWPLTVHPGAPAGVLDVLCNVTGALGLPPTT</sequence>
<dbReference type="AlphaFoldDB" id="A0A937RFE3"/>
<name>A0A937RFE3_9ACTN</name>
<keyword evidence="2" id="KW-1185">Reference proteome</keyword>
<protein>
    <submittedName>
        <fullName evidence="1">Uncharacterized protein</fullName>
    </submittedName>
</protein>
<reference evidence="1" key="1">
    <citation type="submission" date="2020-12" db="EMBL/GenBank/DDBJ databases">
        <title>Genomic characterization of non-nitrogen-fixing Frankia strains.</title>
        <authorList>
            <person name="Carlos-Shanley C."/>
            <person name="Guerra T."/>
            <person name="Hahn D."/>
        </authorList>
    </citation>
    <scope>NUCLEOTIDE SEQUENCE</scope>
    <source>
        <strain evidence="1">CN6</strain>
    </source>
</reference>
<evidence type="ECO:0000313" key="1">
    <source>
        <dbReference type="EMBL" id="MBL7629007.1"/>
    </source>
</evidence>
<comment type="caution">
    <text evidence="1">The sequence shown here is derived from an EMBL/GenBank/DDBJ whole genome shotgun (WGS) entry which is preliminary data.</text>
</comment>